<name>A0A5N1JAQ2_9BACT</name>
<evidence type="ECO:0008006" key="3">
    <source>
        <dbReference type="Google" id="ProtNLM"/>
    </source>
</evidence>
<sequence>MHLISCQSKLIFQQGNIDVHLLEKFKALEINLGGSVCNSDYKAAMTEVLKFTQKLHIENWIVDARDSDRFPIRLDNWHLNFYGSELPKTNVRKIARIASYHFHYETNISLLITNLLKKTNPPYSFQYKADTNEALEWFMESNSSEKIRG</sequence>
<comment type="caution">
    <text evidence="1">The sequence shown here is derived from an EMBL/GenBank/DDBJ whole genome shotgun (WGS) entry which is preliminary data.</text>
</comment>
<protein>
    <recommendedName>
        <fullName evidence="3">STAS/SEC14 domain-containing protein</fullName>
    </recommendedName>
</protein>
<evidence type="ECO:0000313" key="1">
    <source>
        <dbReference type="EMBL" id="KAA9345939.1"/>
    </source>
</evidence>
<organism evidence="1 2">
    <name type="scientific">Adhaeribacter soli</name>
    <dbReference type="NCBI Taxonomy" id="2607655"/>
    <lineage>
        <taxon>Bacteria</taxon>
        <taxon>Pseudomonadati</taxon>
        <taxon>Bacteroidota</taxon>
        <taxon>Cytophagia</taxon>
        <taxon>Cytophagales</taxon>
        <taxon>Hymenobacteraceae</taxon>
        <taxon>Adhaeribacter</taxon>
    </lineage>
</organism>
<dbReference type="RefSeq" id="WP_150902082.1">
    <property type="nucleotide sequence ID" value="NZ_VTWT01000001.1"/>
</dbReference>
<evidence type="ECO:0000313" key="2">
    <source>
        <dbReference type="Proteomes" id="UP000326570"/>
    </source>
</evidence>
<gene>
    <name evidence="1" type="ORF">F0P94_02320</name>
</gene>
<reference evidence="1 2" key="1">
    <citation type="submission" date="2019-09" db="EMBL/GenBank/DDBJ databases">
        <title>Genome sequence of Adhaeribacter sp. M2.</title>
        <authorList>
            <person name="Srinivasan S."/>
        </authorList>
    </citation>
    <scope>NUCLEOTIDE SEQUENCE [LARGE SCALE GENOMIC DNA]</scope>
    <source>
        <strain evidence="1 2">M2</strain>
    </source>
</reference>
<proteinExistence type="predicted"/>
<keyword evidence="2" id="KW-1185">Reference proteome</keyword>
<accession>A0A5N1JAQ2</accession>
<dbReference type="AlphaFoldDB" id="A0A5N1JAQ2"/>
<dbReference type="EMBL" id="VTWT01000001">
    <property type="protein sequence ID" value="KAA9345939.1"/>
    <property type="molecule type" value="Genomic_DNA"/>
</dbReference>
<dbReference type="Proteomes" id="UP000326570">
    <property type="component" value="Unassembled WGS sequence"/>
</dbReference>